<dbReference type="InterPro" id="IPR036282">
    <property type="entry name" value="Glutathione-S-Trfase_C_sf"/>
</dbReference>
<dbReference type="PROSITE" id="PS50404">
    <property type="entry name" value="GST_NTER"/>
    <property type="match status" value="1"/>
</dbReference>
<dbReference type="Pfam" id="PF13410">
    <property type="entry name" value="GST_C_2"/>
    <property type="match status" value="1"/>
</dbReference>
<dbReference type="InterPro" id="IPR040079">
    <property type="entry name" value="Glutathione_S-Trfase"/>
</dbReference>
<dbReference type="Gene3D" id="1.20.1050.10">
    <property type="match status" value="1"/>
</dbReference>
<accession>A0ABV0J2E6</accession>
<dbReference type="SFLD" id="SFLDG01150">
    <property type="entry name" value="Main.1:_Beta-like"/>
    <property type="match status" value="1"/>
</dbReference>
<dbReference type="Proteomes" id="UP001464891">
    <property type="component" value="Unassembled WGS sequence"/>
</dbReference>
<evidence type="ECO:0000313" key="4">
    <source>
        <dbReference type="Proteomes" id="UP001464891"/>
    </source>
</evidence>
<name>A0ABV0J2E6_9CYAN</name>
<dbReference type="InterPro" id="IPR010987">
    <property type="entry name" value="Glutathione-S-Trfase_C-like"/>
</dbReference>
<reference evidence="3 4" key="1">
    <citation type="submission" date="2022-04" db="EMBL/GenBank/DDBJ databases">
        <title>Positive selection, recombination, and allopatry shape intraspecific diversity of widespread and dominant cyanobacteria.</title>
        <authorList>
            <person name="Wei J."/>
            <person name="Shu W."/>
            <person name="Hu C."/>
        </authorList>
    </citation>
    <scope>NUCLEOTIDE SEQUENCE [LARGE SCALE GENOMIC DNA]</scope>
    <source>
        <strain evidence="3 4">GB2-A4</strain>
    </source>
</reference>
<organism evidence="3 4">
    <name type="scientific">Trichocoleus desertorum GB2-A4</name>
    <dbReference type="NCBI Taxonomy" id="2933944"/>
    <lineage>
        <taxon>Bacteria</taxon>
        <taxon>Bacillati</taxon>
        <taxon>Cyanobacteriota</taxon>
        <taxon>Cyanophyceae</taxon>
        <taxon>Leptolyngbyales</taxon>
        <taxon>Trichocoleusaceae</taxon>
        <taxon>Trichocoleus</taxon>
    </lineage>
</organism>
<dbReference type="PANTHER" id="PTHR44051">
    <property type="entry name" value="GLUTATHIONE S-TRANSFERASE-RELATED"/>
    <property type="match status" value="1"/>
</dbReference>
<evidence type="ECO:0000259" key="2">
    <source>
        <dbReference type="PROSITE" id="PS50405"/>
    </source>
</evidence>
<dbReference type="EMBL" id="JAMPKM010000001">
    <property type="protein sequence ID" value="MEP0815941.1"/>
    <property type="molecule type" value="Genomic_DNA"/>
</dbReference>
<dbReference type="InterPro" id="IPR004045">
    <property type="entry name" value="Glutathione_S-Trfase_N"/>
</dbReference>
<dbReference type="Gene3D" id="3.40.30.10">
    <property type="entry name" value="Glutaredoxin"/>
    <property type="match status" value="1"/>
</dbReference>
<comment type="caution">
    <text evidence="3">The sequence shown here is derived from an EMBL/GenBank/DDBJ whole genome shotgun (WGS) entry which is preliminary data.</text>
</comment>
<proteinExistence type="predicted"/>
<feature type="domain" description="GST C-terminal" evidence="2">
    <location>
        <begin position="61"/>
        <end position="186"/>
    </location>
</feature>
<feature type="domain" description="GST N-terminal" evidence="1">
    <location>
        <begin position="1"/>
        <end position="80"/>
    </location>
</feature>
<gene>
    <name evidence="3" type="ORF">NC998_02395</name>
</gene>
<evidence type="ECO:0000259" key="1">
    <source>
        <dbReference type="PROSITE" id="PS50404"/>
    </source>
</evidence>
<sequence>MLKLYGGARSRASIVQWYLEEIGLPYEFVLLDMQAGAHLQPEFLAINPMGKVPAIADGNYHLWESGAILLYLAEKYGQTSTSSEQRGEIAQWVLFANATLGPGIFVEASRERESARLFPALNQIFEQQPYLLGPEFSVADVAVGSMLAYMPLMLKLDFSAYPGLLAYLKQVTERPAYQKVMSARAT</sequence>
<dbReference type="InterPro" id="IPR036249">
    <property type="entry name" value="Thioredoxin-like_sf"/>
</dbReference>
<evidence type="ECO:0000313" key="3">
    <source>
        <dbReference type="EMBL" id="MEP0815941.1"/>
    </source>
</evidence>
<dbReference type="CDD" id="cd03046">
    <property type="entry name" value="GST_N_GTT1_like"/>
    <property type="match status" value="1"/>
</dbReference>
<dbReference type="SUPFAM" id="SSF47616">
    <property type="entry name" value="GST C-terminal domain-like"/>
    <property type="match status" value="1"/>
</dbReference>
<dbReference type="SUPFAM" id="SSF52833">
    <property type="entry name" value="Thioredoxin-like"/>
    <property type="match status" value="1"/>
</dbReference>
<dbReference type="SFLD" id="SFLDG00358">
    <property type="entry name" value="Main_(cytGST)"/>
    <property type="match status" value="1"/>
</dbReference>
<dbReference type="PROSITE" id="PS50405">
    <property type="entry name" value="GST_CTER"/>
    <property type="match status" value="1"/>
</dbReference>
<keyword evidence="4" id="KW-1185">Reference proteome</keyword>
<dbReference type="Pfam" id="PF02798">
    <property type="entry name" value="GST_N"/>
    <property type="match status" value="1"/>
</dbReference>
<dbReference type="PANTHER" id="PTHR44051:SF8">
    <property type="entry name" value="GLUTATHIONE S-TRANSFERASE GSTA"/>
    <property type="match status" value="1"/>
</dbReference>
<protein>
    <submittedName>
        <fullName evidence="3">Glutathione S-transferase family protein</fullName>
    </submittedName>
</protein>
<dbReference type="SFLD" id="SFLDS00019">
    <property type="entry name" value="Glutathione_Transferase_(cytos"/>
    <property type="match status" value="1"/>
</dbReference>
<dbReference type="RefSeq" id="WP_190431554.1">
    <property type="nucleotide sequence ID" value="NZ_JAMPKM010000001.1"/>
</dbReference>